<proteinExistence type="predicted"/>
<dbReference type="Proteomes" id="UP000824334">
    <property type="component" value="Chromosome"/>
</dbReference>
<name>A0ABX8TG08_9CAUL</name>
<feature type="signal peptide" evidence="1">
    <location>
        <begin position="1"/>
        <end position="36"/>
    </location>
</feature>
<dbReference type="EMBL" id="CP080034">
    <property type="protein sequence ID" value="QYC10146.1"/>
    <property type="molecule type" value="Genomic_DNA"/>
</dbReference>
<dbReference type="InterPro" id="IPR000015">
    <property type="entry name" value="Fimb_usher"/>
</dbReference>
<evidence type="ECO:0008006" key="4">
    <source>
        <dbReference type="Google" id="ProtNLM"/>
    </source>
</evidence>
<accession>A0ABX8TG08</accession>
<evidence type="ECO:0000313" key="3">
    <source>
        <dbReference type="Proteomes" id="UP000824334"/>
    </source>
</evidence>
<dbReference type="PANTHER" id="PTHR30451">
    <property type="entry name" value="OUTER MEMBRANE USHER PROTEIN"/>
    <property type="match status" value="1"/>
</dbReference>
<reference evidence="2 3" key="1">
    <citation type="submission" date="2021-07" db="EMBL/GenBank/DDBJ databases">
        <title>Isolation and characterization of bacteria from a gold mining with a capacity of golden bioaccumulation.</title>
        <authorList>
            <person name="Yang X.J."/>
        </authorList>
    </citation>
    <scope>NUCLEOTIDE SEQUENCE [LARGE SCALE GENOMIC DNA]</scope>
    <source>
        <strain evidence="2 3">Au29</strain>
    </source>
</reference>
<dbReference type="PANTHER" id="PTHR30451:SF5">
    <property type="entry name" value="SLR0019 PROTEIN"/>
    <property type="match status" value="1"/>
</dbReference>
<keyword evidence="3" id="KW-1185">Reference proteome</keyword>
<sequence length="881" mass="94023">MARKARNGGRTGRRSAFRRLSVIACLGGGFATVAHAGIIPTDEVIRTARVYPEDIYGKFAAVAAVDRSRDVAASTVDVAPSMRAAADASADGDAQDQIPSARPTPVLTPIQGPLTLDGRYLGDVSGLVDSQGEGVIDAKGLMDLLGPQVSPAVLETLRGRIAAQSKVNMADLNGAGFSLMFDPLALTFVASLSPEGRARRSVGFSQSENIDPTAFDQPANFSAGANIALAQQYSHTEGHFAPLQGGIDMFANFGGFDGVTLTAGVDYDGSSDQDRWKRREIRLTKDIFRSAVRLTAGEFAPPVESFQGSQRFLGFSAARAYSTIRPFQNVRPAGRRQFILDRPALVVVEVNGVIVEHIRLDAGPYSLGDFPFGQGANTVRLLVEDDNGQREIAVFDLFGGTGLLDPGVVDFGVSTGVLEEGGQLEYGSTLAASGFFRKGISDVLTVGANAQIANGREQVGALATWGSKLGLVQFSGAASHNGDTGTKGYIAAVDYLREASLGKDVDARLVASAQATSRYFQTAFDPKAFNTEKWRAAARLLVRFRDYSVSAGAAFVKGRDRADRTDYSLALGRTFRRFAVNLAWQRGSTEDGRDEDRFGLTLTSRFGGRWSSTARYDSDNDLREVGISRASTGRLNDVSGDLRLSEDRTNQTISGDLRYINNRFDAELVSNRLVTSEPGGVNRQESLWRLSTMIGYADGVFGIGRSGREGFILATPHRTLAKSRISLTDSSGYTIANSGWFGPALVGLSRGYGVNRYEIEVDPLPAGYDLGSGVINAFPGFGNGYRFVVGSDASHTARGILMSPSGPVALIGGTIEAEHAAPGAEGKPFFTNRNGRFVADGLAPGRYRLLVQGAVVGEFKIPENVEGTIDVGEIRTSKPVE</sequence>
<protein>
    <recommendedName>
        <fullName evidence="4">Fimbrial protein</fullName>
    </recommendedName>
</protein>
<evidence type="ECO:0000256" key="1">
    <source>
        <dbReference type="SAM" id="SignalP"/>
    </source>
</evidence>
<evidence type="ECO:0000313" key="2">
    <source>
        <dbReference type="EMBL" id="QYC10146.1"/>
    </source>
</evidence>
<organism evidence="2 3">
    <name type="scientific">Brevundimonas nasdae</name>
    <dbReference type="NCBI Taxonomy" id="172043"/>
    <lineage>
        <taxon>Bacteria</taxon>
        <taxon>Pseudomonadati</taxon>
        <taxon>Pseudomonadota</taxon>
        <taxon>Alphaproteobacteria</taxon>
        <taxon>Caulobacterales</taxon>
        <taxon>Caulobacteraceae</taxon>
        <taxon>Brevundimonas</taxon>
    </lineage>
</organism>
<dbReference type="GeneID" id="94376899"/>
<dbReference type="RefSeq" id="WP_219352980.1">
    <property type="nucleotide sequence ID" value="NZ_CP080034.1"/>
</dbReference>
<feature type="chain" id="PRO_5046445208" description="Fimbrial protein" evidence="1">
    <location>
        <begin position="37"/>
        <end position="881"/>
    </location>
</feature>
<gene>
    <name evidence="2" type="ORF">KWG56_16535</name>
</gene>
<keyword evidence="1" id="KW-0732">Signal</keyword>